<dbReference type="Pfam" id="PF14380">
    <property type="entry name" value="WAK_assoc"/>
    <property type="match status" value="2"/>
</dbReference>
<evidence type="ECO:0000256" key="2">
    <source>
        <dbReference type="ARBA" id="ARBA00022729"/>
    </source>
</evidence>
<dbReference type="PANTHER" id="PTHR33138:SF24">
    <property type="entry name" value="WALL-ASSOCIATED RECEPTOR KINASE GALACTURONAN-BINDING DOMAIN-CONTAINING PROTEIN"/>
    <property type="match status" value="1"/>
</dbReference>
<feature type="domain" description="Wall-associated receptor kinase galacturonan-binding" evidence="4">
    <location>
        <begin position="157"/>
        <end position="216"/>
    </location>
</feature>
<feature type="domain" description="Wall-associated receptor kinase C-terminal" evidence="5">
    <location>
        <begin position="300"/>
        <end position="369"/>
    </location>
</feature>
<dbReference type="GO" id="GO:0016020">
    <property type="term" value="C:membrane"/>
    <property type="evidence" value="ECO:0007669"/>
    <property type="project" value="UniProtKB-SubCell"/>
</dbReference>
<gene>
    <name evidence="6" type="primary">ga23540</name>
    <name evidence="6" type="ORF">PR202_ga23540</name>
</gene>
<evidence type="ECO:0000259" key="5">
    <source>
        <dbReference type="Pfam" id="PF14380"/>
    </source>
</evidence>
<evidence type="ECO:0000256" key="3">
    <source>
        <dbReference type="ARBA" id="ARBA00023180"/>
    </source>
</evidence>
<evidence type="ECO:0000259" key="4">
    <source>
        <dbReference type="Pfam" id="PF13947"/>
    </source>
</evidence>
<comment type="subcellular location">
    <subcellularLocation>
        <location evidence="1">Membrane</location>
        <topology evidence="1">Single-pass membrane protein</topology>
    </subcellularLocation>
</comment>
<evidence type="ECO:0000313" key="7">
    <source>
        <dbReference type="Proteomes" id="UP001054889"/>
    </source>
</evidence>
<reference evidence="6" key="2">
    <citation type="submission" date="2021-12" db="EMBL/GenBank/DDBJ databases">
        <title>Resequencing data analysis of finger millet.</title>
        <authorList>
            <person name="Hatakeyama M."/>
            <person name="Aluri S."/>
            <person name="Balachadran M.T."/>
            <person name="Sivarajan S.R."/>
            <person name="Poveda L."/>
            <person name="Shimizu-Inatsugi R."/>
            <person name="Schlapbach R."/>
            <person name="Sreeman S.M."/>
            <person name="Shimizu K.K."/>
        </authorList>
    </citation>
    <scope>NUCLEOTIDE SEQUENCE</scope>
</reference>
<evidence type="ECO:0000313" key="6">
    <source>
        <dbReference type="EMBL" id="GJN05870.1"/>
    </source>
</evidence>
<dbReference type="InterPro" id="IPR032872">
    <property type="entry name" value="WAK_assoc_C"/>
</dbReference>
<comment type="caution">
    <text evidence="6">The sequence shown here is derived from an EMBL/GenBank/DDBJ whole genome shotgun (WGS) entry which is preliminary data.</text>
</comment>
<dbReference type="EMBL" id="BQKI01000012">
    <property type="protein sequence ID" value="GJN05870.1"/>
    <property type="molecule type" value="Genomic_DNA"/>
</dbReference>
<sequence length="709" mass="77172">MQMIPAAAKARFALGGELVHGRDEVGLIPLWRDRVGRLGRRESCIRLQIGAEEAGIGTLRWGHIGWEGTGKGPWVEAHPRTGRRWSRAATATAVVVVATRPVRREESMDMVACWIARSMAGGDQAGASEVVNMPPAFLLLPLVASLVLLHDTAQADCEPATCGNLTVKYPFWLGGVNQTSSPCGHPAFQVWCSNGVATLRRSAITILGIDYDDNSFAASHSRVAAGDNGVCRTDFNMSVSMALSPFKFSSQNRALCFLYDCNGTEPRGPEYVNATSNCSNPIYAYLGGRYDWDSPPAIATGRCSFSYLPVLGSEAATMTAANYSRLLKDGFILEWQNVIVGDCAACSASGGQCRYNNEAAAFACLCPDGKLPEASTTTCVAGESSLSSNLTAQCSTTSSHLAYVAHAFIISCKTLFSMHLLSSARLHTPPITEATRLFETAISPADEINKQSKPSYLHNHNFALASLFMHLAIASSNGTGSNATCTRASCGNLSITYPFWLGGVQPLDCGFPAFELRCNAGRAYLARSFSMNMYRVQNISYDTNSLVMAVETTFPGNDTCPVPNFNVSSGLALFPLNIKHTNRNLVFIHDCPIPPQRLLSSRCVNHTIGAYISERWDTKGDPPQWVPSNCTSVSVPVRAFQEEEPARDYVRLISEGFLLEWPEFEDCSACMRRGAECRFVQLSFQCLCREGMPCYQGKEFPCIIALVYF</sequence>
<proteinExistence type="predicted"/>
<dbReference type="PANTHER" id="PTHR33138">
    <property type="entry name" value="OS01G0690200 PROTEIN"/>
    <property type="match status" value="1"/>
</dbReference>
<feature type="domain" description="Wall-associated receptor kinase galacturonan-binding" evidence="4">
    <location>
        <begin position="485"/>
        <end position="548"/>
    </location>
</feature>
<keyword evidence="2" id="KW-0732">Signal</keyword>
<name>A0AAV5D641_ELECO</name>
<dbReference type="GO" id="GO:0030247">
    <property type="term" value="F:polysaccharide binding"/>
    <property type="evidence" value="ECO:0007669"/>
    <property type="project" value="InterPro"/>
</dbReference>
<keyword evidence="7" id="KW-1185">Reference proteome</keyword>
<keyword evidence="3" id="KW-0325">Glycoprotein</keyword>
<reference evidence="6" key="1">
    <citation type="journal article" date="2018" name="DNA Res.">
        <title>Multiple hybrid de novo genome assembly of finger millet, an orphan allotetraploid crop.</title>
        <authorList>
            <person name="Hatakeyama M."/>
            <person name="Aluri S."/>
            <person name="Balachadran M.T."/>
            <person name="Sivarajan S.R."/>
            <person name="Patrignani A."/>
            <person name="Gruter S."/>
            <person name="Poveda L."/>
            <person name="Shimizu-Inatsugi R."/>
            <person name="Baeten J."/>
            <person name="Francoijs K.J."/>
            <person name="Nataraja K.N."/>
            <person name="Reddy Y.A.N."/>
            <person name="Phadnis S."/>
            <person name="Ravikumar R.L."/>
            <person name="Schlapbach R."/>
            <person name="Sreeman S.M."/>
            <person name="Shimizu K.K."/>
        </authorList>
    </citation>
    <scope>NUCLEOTIDE SEQUENCE</scope>
</reference>
<organism evidence="6 7">
    <name type="scientific">Eleusine coracana subsp. coracana</name>
    <dbReference type="NCBI Taxonomy" id="191504"/>
    <lineage>
        <taxon>Eukaryota</taxon>
        <taxon>Viridiplantae</taxon>
        <taxon>Streptophyta</taxon>
        <taxon>Embryophyta</taxon>
        <taxon>Tracheophyta</taxon>
        <taxon>Spermatophyta</taxon>
        <taxon>Magnoliopsida</taxon>
        <taxon>Liliopsida</taxon>
        <taxon>Poales</taxon>
        <taxon>Poaceae</taxon>
        <taxon>PACMAD clade</taxon>
        <taxon>Chloridoideae</taxon>
        <taxon>Cynodonteae</taxon>
        <taxon>Eleusininae</taxon>
        <taxon>Eleusine</taxon>
    </lineage>
</organism>
<dbReference type="InterPro" id="IPR025287">
    <property type="entry name" value="WAK_GUB"/>
</dbReference>
<dbReference type="Pfam" id="PF13947">
    <property type="entry name" value="GUB_WAK_bind"/>
    <property type="match status" value="2"/>
</dbReference>
<feature type="domain" description="Wall-associated receptor kinase C-terminal" evidence="5">
    <location>
        <begin position="626"/>
        <end position="690"/>
    </location>
</feature>
<protein>
    <submittedName>
        <fullName evidence="6">Uncharacterized protein</fullName>
    </submittedName>
</protein>
<dbReference type="AlphaFoldDB" id="A0AAV5D641"/>
<evidence type="ECO:0000256" key="1">
    <source>
        <dbReference type="ARBA" id="ARBA00004167"/>
    </source>
</evidence>
<accession>A0AAV5D641</accession>
<dbReference type="Proteomes" id="UP001054889">
    <property type="component" value="Unassembled WGS sequence"/>
</dbReference>